<dbReference type="InterPro" id="IPR057227">
    <property type="entry name" value="DUF7905"/>
</dbReference>
<dbReference type="Proteomes" id="UP000193689">
    <property type="component" value="Unassembled WGS sequence"/>
</dbReference>
<gene>
    <name evidence="3" type="ORF">BCR38DRAFT_486489</name>
</gene>
<feature type="compositionally biased region" description="Basic and acidic residues" evidence="1">
    <location>
        <begin position="546"/>
        <end position="556"/>
    </location>
</feature>
<reference evidence="3 4" key="1">
    <citation type="submission" date="2016-07" db="EMBL/GenBank/DDBJ databases">
        <title>Pervasive Adenine N6-methylation of Active Genes in Fungi.</title>
        <authorList>
            <consortium name="DOE Joint Genome Institute"/>
            <person name="Mondo S.J."/>
            <person name="Dannebaum R.O."/>
            <person name="Kuo R.C."/>
            <person name="Labutti K."/>
            <person name="Haridas S."/>
            <person name="Kuo A."/>
            <person name="Salamov A."/>
            <person name="Ahrendt S.R."/>
            <person name="Lipzen A."/>
            <person name="Sullivan W."/>
            <person name="Andreopoulos W.B."/>
            <person name="Clum A."/>
            <person name="Lindquist E."/>
            <person name="Daum C."/>
            <person name="Ramamoorthy G.K."/>
            <person name="Gryganskyi A."/>
            <person name="Culley D."/>
            <person name="Magnuson J.K."/>
            <person name="James T.Y."/>
            <person name="O'Malley M.A."/>
            <person name="Stajich J.E."/>
            <person name="Spatafora J.W."/>
            <person name="Visel A."/>
            <person name="Grigoriev I.V."/>
        </authorList>
    </citation>
    <scope>NUCLEOTIDE SEQUENCE [LARGE SCALE GENOMIC DNA]</scope>
    <source>
        <strain evidence="3 4">CBS 129021</strain>
    </source>
</reference>
<keyword evidence="4" id="KW-1185">Reference proteome</keyword>
<organism evidence="3 4">
    <name type="scientific">Pseudomassariella vexata</name>
    <dbReference type="NCBI Taxonomy" id="1141098"/>
    <lineage>
        <taxon>Eukaryota</taxon>
        <taxon>Fungi</taxon>
        <taxon>Dikarya</taxon>
        <taxon>Ascomycota</taxon>
        <taxon>Pezizomycotina</taxon>
        <taxon>Sordariomycetes</taxon>
        <taxon>Xylariomycetidae</taxon>
        <taxon>Amphisphaeriales</taxon>
        <taxon>Pseudomassariaceae</taxon>
        <taxon>Pseudomassariella</taxon>
    </lineage>
</organism>
<feature type="compositionally biased region" description="Basic residues" evidence="1">
    <location>
        <begin position="487"/>
        <end position="496"/>
    </location>
</feature>
<sequence length="1090" mass="121787">MAVAPNFRAYQTMEKYFPGCMSVPFSMKKPSEATSTVHDKYAEFILSSNWIFRPEGLKEFYSELRKQAMRPTIEYDLEIGCFRIRCPAGEEGTFVQHANHIMNAIVQNEIQKIPMEQPIGQFGPNTSNKIRHIDEWRLAETDESEITAYEVYSYPPEVADLPFKITWRIPKGEPSEAELTIPALFGNNDPVASLNKFANCEIFLGTDDRSLHIGAKSRDSLDLALKKVDTLVKYYHTPAHLDSHFSHVLYSENVPNFLTEIRYIAQADTQLLKSILLERISFSLKSKSSDYAKVFSGGSFVRMLPLSPNLNGNRPMFPLHPVNPVISEEQAAERFVAFESYCYKPKTRDGDKETDSVMHPPQSYLPSQLAEYNSQTMTGVGILKWAKSLAEHPVEDISADGPTEGLARKIISLPVTEATAQRPGNDVYLPATGHGQVGTPRKKSTALQDCEDRDLVPPSGSSTTPTPRMTNASSQATIPGTLMLSPKKPRGVRRHVSPTPFCPHATPSPSAESSPATNSNVTTATGRERLADLRKRLGQSKPKGSHMKDSKEKPTNDYDAETTSISNQIPNDPFVLTKVFQRNEPVLLDFGDTTASSQPEMGQGEANFLDFSPVNPQNDQPLSWSMEPLLPTPKPTLEKRKPPSFHSTVQQKAGSRSVPLEANQKKSDTLNSTQSNDGFLPHQRKSFTPSGHRREKQETSSRPKKTDLTGPDPSPDVIQTISQKLTQIMQPLRIFKGNVFLKAEIGRFILTKVNYKHISIPTVAEEDRLRTMTEEQMTRGFLDLRHCQRKDLFFTRVVSASGGDANYIASLMEPGSGSSQIKMWTPSGKRVIYEFRCSTTGPVGKKHRFILNVDAENFSYSAQKDRTIVGKVFMHCMKRTYDIQFTVDAVQNIAENYGGFAQELIGSLEVRPQSDGRPRLSFINFLAWGAEIVAVRVRHIAEFVNSAQTCKLEITQVHEMSLKDLGVQTCGPGPSDNASYLEAIPSSDKPELGYFATWYDACVKSQKVDEAVTQNEDLGFGDEATWSPDDLKSAGAFEDLIDAATHMVKNMDGVAYWCDNNQEAMNYRKPPGSEQEIRQLIKSTQREVYW</sequence>
<protein>
    <recommendedName>
        <fullName evidence="2">DUF7905 domain-containing protein</fullName>
    </recommendedName>
</protein>
<proteinExistence type="predicted"/>
<feature type="compositionally biased region" description="Polar residues" evidence="1">
    <location>
        <begin position="645"/>
        <end position="654"/>
    </location>
</feature>
<dbReference type="EMBL" id="MCFJ01000009">
    <property type="protein sequence ID" value="ORY62218.1"/>
    <property type="molecule type" value="Genomic_DNA"/>
</dbReference>
<feature type="compositionally biased region" description="Polar residues" evidence="1">
    <location>
        <begin position="561"/>
        <end position="570"/>
    </location>
</feature>
<evidence type="ECO:0000256" key="1">
    <source>
        <dbReference type="SAM" id="MobiDB-lite"/>
    </source>
</evidence>
<accession>A0A1Y2DSI3</accession>
<feature type="compositionally biased region" description="Basic and acidic residues" evidence="1">
    <location>
        <begin position="526"/>
        <end position="535"/>
    </location>
</feature>
<feature type="compositionally biased region" description="Polar residues" evidence="1">
    <location>
        <begin position="614"/>
        <end position="623"/>
    </location>
</feature>
<evidence type="ECO:0000259" key="2">
    <source>
        <dbReference type="Pfam" id="PF25482"/>
    </source>
</evidence>
<dbReference type="RefSeq" id="XP_040714054.1">
    <property type="nucleotide sequence ID" value="XM_040864035.1"/>
</dbReference>
<feature type="domain" description="DUF7905" evidence="2">
    <location>
        <begin position="719"/>
        <end position="1030"/>
    </location>
</feature>
<dbReference type="InParanoid" id="A0A1Y2DSI3"/>
<feature type="compositionally biased region" description="Polar residues" evidence="1">
    <location>
        <begin position="468"/>
        <end position="478"/>
    </location>
</feature>
<feature type="compositionally biased region" description="Low complexity" evidence="1">
    <location>
        <begin position="505"/>
        <end position="520"/>
    </location>
</feature>
<evidence type="ECO:0000313" key="3">
    <source>
        <dbReference type="EMBL" id="ORY62218.1"/>
    </source>
</evidence>
<name>A0A1Y2DSI3_9PEZI</name>
<evidence type="ECO:0000313" key="4">
    <source>
        <dbReference type="Proteomes" id="UP000193689"/>
    </source>
</evidence>
<feature type="compositionally biased region" description="Basic and acidic residues" evidence="1">
    <location>
        <begin position="695"/>
        <end position="707"/>
    </location>
</feature>
<dbReference type="Pfam" id="PF25482">
    <property type="entry name" value="DUF7905"/>
    <property type="match status" value="1"/>
</dbReference>
<feature type="region of interest" description="Disordered" evidence="1">
    <location>
        <begin position="430"/>
        <end position="570"/>
    </location>
</feature>
<dbReference type="GeneID" id="63780247"/>
<dbReference type="AlphaFoldDB" id="A0A1Y2DSI3"/>
<dbReference type="OrthoDB" id="3439512at2759"/>
<feature type="region of interest" description="Disordered" evidence="1">
    <location>
        <begin position="590"/>
        <end position="716"/>
    </location>
</feature>
<comment type="caution">
    <text evidence="3">The sequence shown here is derived from an EMBL/GenBank/DDBJ whole genome shotgun (WGS) entry which is preliminary data.</text>
</comment>
<feature type="compositionally biased region" description="Low complexity" evidence="1">
    <location>
        <begin position="457"/>
        <end position="467"/>
    </location>
</feature>